<dbReference type="AlphaFoldDB" id="A0A5M3VQJ5"/>
<protein>
    <submittedName>
        <fullName evidence="2">Uncharacterized protein</fullName>
    </submittedName>
</protein>
<proteinExistence type="predicted"/>
<dbReference type="EMBL" id="BLAD01000038">
    <property type="protein sequence ID" value="GER99054.1"/>
    <property type="molecule type" value="Genomic_DNA"/>
</dbReference>
<sequence length="53" mass="5604">MQVKKVLTYAGIAFVVFYLYTQPSAAAAAVRGVFDGVNTGATQLATFFTQVLG</sequence>
<comment type="caution">
    <text evidence="2">The sequence shown here is derived from an EMBL/GenBank/DDBJ whole genome shotgun (WGS) entry which is preliminary data.</text>
</comment>
<feature type="chain" id="PRO_5024297067" evidence="1">
    <location>
        <begin position="29"/>
        <end position="53"/>
    </location>
</feature>
<feature type="signal peptide" evidence="1">
    <location>
        <begin position="1"/>
        <end position="28"/>
    </location>
</feature>
<gene>
    <name evidence="2" type="ORF">Acor_11180</name>
</gene>
<organism evidence="2 3">
    <name type="scientific">Acrocarpospora corrugata</name>
    <dbReference type="NCBI Taxonomy" id="35763"/>
    <lineage>
        <taxon>Bacteria</taxon>
        <taxon>Bacillati</taxon>
        <taxon>Actinomycetota</taxon>
        <taxon>Actinomycetes</taxon>
        <taxon>Streptosporangiales</taxon>
        <taxon>Streptosporangiaceae</taxon>
        <taxon>Acrocarpospora</taxon>
    </lineage>
</organism>
<evidence type="ECO:0000313" key="2">
    <source>
        <dbReference type="EMBL" id="GER99054.1"/>
    </source>
</evidence>
<keyword evidence="1" id="KW-0732">Signal</keyword>
<keyword evidence="3" id="KW-1185">Reference proteome</keyword>
<dbReference type="Proteomes" id="UP000334990">
    <property type="component" value="Unassembled WGS sequence"/>
</dbReference>
<evidence type="ECO:0000313" key="3">
    <source>
        <dbReference type="Proteomes" id="UP000334990"/>
    </source>
</evidence>
<accession>A0A5M3VQJ5</accession>
<evidence type="ECO:0000256" key="1">
    <source>
        <dbReference type="SAM" id="SignalP"/>
    </source>
</evidence>
<reference evidence="2 3" key="1">
    <citation type="submission" date="2019-10" db="EMBL/GenBank/DDBJ databases">
        <title>Whole genome shotgun sequence of Acrocarpospora corrugata NBRC 13972.</title>
        <authorList>
            <person name="Ichikawa N."/>
            <person name="Kimura A."/>
            <person name="Kitahashi Y."/>
            <person name="Komaki H."/>
            <person name="Oguchi A."/>
        </authorList>
    </citation>
    <scope>NUCLEOTIDE SEQUENCE [LARGE SCALE GENOMIC DNA]</scope>
    <source>
        <strain evidence="2 3">NBRC 13972</strain>
    </source>
</reference>
<dbReference type="RefSeq" id="WP_170316799.1">
    <property type="nucleotide sequence ID" value="NZ_BAAABN010000042.1"/>
</dbReference>
<name>A0A5M3VQJ5_9ACTN</name>